<dbReference type="Proteomes" id="UP000078397">
    <property type="component" value="Unassembled WGS sequence"/>
</dbReference>
<evidence type="ECO:0000313" key="2">
    <source>
        <dbReference type="EMBL" id="OAQ71096.1"/>
    </source>
</evidence>
<comment type="caution">
    <text evidence="2">The sequence shown here is derived from an EMBL/GenBank/DDBJ whole genome shotgun (WGS) entry which is preliminary data.</text>
</comment>
<evidence type="ECO:0000313" key="3">
    <source>
        <dbReference type="Proteomes" id="UP000078397"/>
    </source>
</evidence>
<protein>
    <submittedName>
        <fullName evidence="2">Uncharacterized protein</fullName>
    </submittedName>
</protein>
<reference evidence="2 3" key="1">
    <citation type="journal article" date="2016" name="PLoS Pathog.">
        <title>Biosynthesis of antibiotic leucinostatins in bio-control fungus Purpureocillium lilacinum and their inhibition on phytophthora revealed by genome mining.</title>
        <authorList>
            <person name="Wang G."/>
            <person name="Liu Z."/>
            <person name="Lin R."/>
            <person name="Li E."/>
            <person name="Mao Z."/>
            <person name="Ling J."/>
            <person name="Yang Y."/>
            <person name="Yin W.B."/>
            <person name="Xie B."/>
        </authorList>
    </citation>
    <scope>NUCLEOTIDE SEQUENCE [LARGE SCALE GENOMIC DNA]</scope>
    <source>
        <strain evidence="2">170</strain>
    </source>
</reference>
<keyword evidence="3" id="KW-1185">Reference proteome</keyword>
<accession>A0A179FZJ9</accession>
<evidence type="ECO:0000256" key="1">
    <source>
        <dbReference type="SAM" id="MobiDB-lite"/>
    </source>
</evidence>
<sequence length="175" mass="19068">MTMTKIDGLVDQNICRSPDACKKGRTPPWSHHPGVMPGTLHQTARPNAVQPRAAIVIIRPGAWSLRDEPRRHIKRPTNIVNIPDILLSSTATGAGRQQEAERSTVLSVPAIVFLDGTITLCLRILQPVCTVQSIKDHSLRSCNGASVPAPPFQLAPCGTLVLHFERLTSPNIRPN</sequence>
<dbReference type="AlphaFoldDB" id="A0A179FZJ9"/>
<dbReference type="EMBL" id="LSBJ02000002">
    <property type="protein sequence ID" value="OAQ71096.1"/>
    <property type="molecule type" value="Genomic_DNA"/>
</dbReference>
<dbReference type="KEGG" id="pchm:VFPPC_15656"/>
<dbReference type="RefSeq" id="XP_018147633.1">
    <property type="nucleotide sequence ID" value="XM_018293409.1"/>
</dbReference>
<organism evidence="2 3">
    <name type="scientific">Pochonia chlamydosporia 170</name>
    <dbReference type="NCBI Taxonomy" id="1380566"/>
    <lineage>
        <taxon>Eukaryota</taxon>
        <taxon>Fungi</taxon>
        <taxon>Dikarya</taxon>
        <taxon>Ascomycota</taxon>
        <taxon>Pezizomycotina</taxon>
        <taxon>Sordariomycetes</taxon>
        <taxon>Hypocreomycetidae</taxon>
        <taxon>Hypocreales</taxon>
        <taxon>Clavicipitaceae</taxon>
        <taxon>Pochonia</taxon>
    </lineage>
</organism>
<proteinExistence type="predicted"/>
<name>A0A179FZJ9_METCM</name>
<dbReference type="GeneID" id="28857403"/>
<gene>
    <name evidence="2" type="ORF">VFPPC_15656</name>
</gene>
<feature type="region of interest" description="Disordered" evidence="1">
    <location>
        <begin position="19"/>
        <end position="44"/>
    </location>
</feature>